<reference evidence="4 5" key="1">
    <citation type="journal article" date="2017" name="Int. J. Syst. Evol. Microbiol.">
        <title>Pseudokineococcus basanitobsidens sp. nov., isolated from volcanic rock.</title>
        <authorList>
            <person name="Lee D.W."/>
            <person name="Park M.Y."/>
            <person name="Kim J.J."/>
            <person name="Kim B.S."/>
        </authorList>
    </citation>
    <scope>NUCLEOTIDE SEQUENCE [LARGE SCALE GENOMIC DNA]</scope>
    <source>
        <strain evidence="4 5">DSM 103726</strain>
    </source>
</reference>
<protein>
    <submittedName>
        <fullName evidence="4">PRC and DUF2382 domain-containing protein</fullName>
    </submittedName>
</protein>
<dbReference type="PANTHER" id="PTHR38463">
    <property type="entry name" value="STRESS RESPONSE PROTEIN YSNF"/>
    <property type="match status" value="1"/>
</dbReference>
<comment type="caution">
    <text evidence="4">The sequence shown here is derived from an EMBL/GenBank/DDBJ whole genome shotgun (WGS) entry which is preliminary data.</text>
</comment>
<feature type="domain" description="PRC-barrel" evidence="2">
    <location>
        <begin position="8"/>
        <end position="76"/>
    </location>
</feature>
<evidence type="ECO:0000259" key="2">
    <source>
        <dbReference type="Pfam" id="PF05239"/>
    </source>
</evidence>
<evidence type="ECO:0000256" key="1">
    <source>
        <dbReference type="SAM" id="MobiDB-lite"/>
    </source>
</evidence>
<feature type="region of interest" description="Disordered" evidence="1">
    <location>
        <begin position="72"/>
        <end position="256"/>
    </location>
</feature>
<dbReference type="InterPro" id="IPR027275">
    <property type="entry name" value="PRC-brl_dom"/>
</dbReference>
<dbReference type="Proteomes" id="UP001387100">
    <property type="component" value="Unassembled WGS sequence"/>
</dbReference>
<name>A0ABU8RMY2_9ACTN</name>
<dbReference type="RefSeq" id="WP_339575808.1">
    <property type="nucleotide sequence ID" value="NZ_JBBIAA010000022.1"/>
</dbReference>
<feature type="compositionally biased region" description="Gly residues" evidence="1">
    <location>
        <begin position="157"/>
        <end position="168"/>
    </location>
</feature>
<dbReference type="InterPro" id="IPR052967">
    <property type="entry name" value="Stress_Response_Assoc"/>
</dbReference>
<keyword evidence="5" id="KW-1185">Reference proteome</keyword>
<organism evidence="4 5">
    <name type="scientific">Pseudokineococcus basanitobsidens</name>
    <dbReference type="NCBI Taxonomy" id="1926649"/>
    <lineage>
        <taxon>Bacteria</taxon>
        <taxon>Bacillati</taxon>
        <taxon>Actinomycetota</taxon>
        <taxon>Actinomycetes</taxon>
        <taxon>Kineosporiales</taxon>
        <taxon>Kineosporiaceae</taxon>
        <taxon>Pseudokineococcus</taxon>
    </lineage>
</organism>
<dbReference type="SUPFAM" id="SSF50346">
    <property type="entry name" value="PRC-barrel domain"/>
    <property type="match status" value="1"/>
</dbReference>
<dbReference type="InterPro" id="IPR011033">
    <property type="entry name" value="PRC_barrel-like_sf"/>
</dbReference>
<dbReference type="EMBL" id="JBBIAA010000022">
    <property type="protein sequence ID" value="MEJ5946425.1"/>
    <property type="molecule type" value="Genomic_DNA"/>
</dbReference>
<dbReference type="PANTHER" id="PTHR38463:SF1">
    <property type="entry name" value="STRESS RESPONSE PROTEIN YSNF"/>
    <property type="match status" value="1"/>
</dbReference>
<feature type="compositionally biased region" description="Polar residues" evidence="1">
    <location>
        <begin position="276"/>
        <end position="288"/>
    </location>
</feature>
<dbReference type="Gene3D" id="3.90.50.10">
    <property type="entry name" value="Photosynthetic Reaction Center, subunit H, domain 2"/>
    <property type="match status" value="1"/>
</dbReference>
<gene>
    <name evidence="4" type="ORF">WDZ17_14095</name>
</gene>
<dbReference type="InterPro" id="IPR019060">
    <property type="entry name" value="DUF2382"/>
</dbReference>
<feature type="compositionally biased region" description="Basic and acidic residues" evidence="1">
    <location>
        <begin position="210"/>
        <end position="233"/>
    </location>
</feature>
<evidence type="ECO:0000313" key="4">
    <source>
        <dbReference type="EMBL" id="MEJ5946425.1"/>
    </source>
</evidence>
<feature type="domain" description="DUF2382" evidence="3">
    <location>
        <begin position="185"/>
        <end position="297"/>
    </location>
</feature>
<proteinExistence type="predicted"/>
<feature type="compositionally biased region" description="Basic and acidic residues" evidence="1">
    <location>
        <begin position="303"/>
        <end position="313"/>
    </location>
</feature>
<dbReference type="Pfam" id="PF09557">
    <property type="entry name" value="DUF2382"/>
    <property type="match status" value="1"/>
</dbReference>
<sequence length="313" mass="33134">MSITSDQVRSLYDADVYSDGDEKIGSVGTVYLDDDTDRPSWVTVKTGLFGSSESFVPLDAATLDGDRVRVPYSKDKVKDAPRMDSDAELSPAEEDELYRHYGLAGGTAGTTDRDTTDQGTADRGTAAAAGTATGTVGTGAPGHAEGTRDAPAVDGTTGTGSPGYAEGGTRGEGHDTSGPNTDDAMTRSEERVSVGTQSRESGRARLRKHVVTERVTQDVPVSHEEVVVDREPITDANRGDAVSGGDLTEEEHEVTLHEERAVVDKETVPVERVRLGTQTVTGTESVSTDARREEIEVDGDGDGTTRSDDADRR</sequence>
<feature type="region of interest" description="Disordered" evidence="1">
    <location>
        <begin position="274"/>
        <end position="313"/>
    </location>
</feature>
<evidence type="ECO:0000259" key="3">
    <source>
        <dbReference type="Pfam" id="PF09557"/>
    </source>
</evidence>
<accession>A0ABU8RMY2</accession>
<feature type="compositionally biased region" description="Basic and acidic residues" evidence="1">
    <location>
        <begin position="72"/>
        <end position="85"/>
    </location>
</feature>
<evidence type="ECO:0000313" key="5">
    <source>
        <dbReference type="Proteomes" id="UP001387100"/>
    </source>
</evidence>
<dbReference type="Pfam" id="PF05239">
    <property type="entry name" value="PRC"/>
    <property type="match status" value="1"/>
</dbReference>
<dbReference type="InterPro" id="IPR014747">
    <property type="entry name" value="Bac_photo_RC_H_C"/>
</dbReference>
<feature type="compositionally biased region" description="Low complexity" evidence="1">
    <location>
        <begin position="117"/>
        <end position="135"/>
    </location>
</feature>